<dbReference type="EMBL" id="JBEUOH010000016">
    <property type="protein sequence ID" value="KAL0872000.1"/>
    <property type="molecule type" value="Genomic_DNA"/>
</dbReference>
<proteinExistence type="predicted"/>
<keyword evidence="3" id="KW-1185">Reference proteome</keyword>
<evidence type="ECO:0000313" key="2">
    <source>
        <dbReference type="EMBL" id="KAL0872000.1"/>
    </source>
</evidence>
<comment type="caution">
    <text evidence="2">The sequence shown here is derived from an EMBL/GenBank/DDBJ whole genome shotgun (WGS) entry which is preliminary data.</text>
</comment>
<feature type="compositionally biased region" description="Polar residues" evidence="1">
    <location>
        <begin position="198"/>
        <end position="224"/>
    </location>
</feature>
<sequence length="345" mass="37713">MQNLLHLYKREGYNFYRPHYNFKGVMRRDSAMIRTIITLSAVCGIVHSSVEHGQVVPVFPSGQPLPPPVVAATSSQYFERTFNRLVAPPVIPVAPAPPVISVAPAPPVFAQPTPNAAVPVFPAPTPNEPVQPNIAIAVATAHAAAPVATILLPPYPFGPPPTIGFIPTSPPINVPDESRKESTTQSTTQVETKATRQPEATTPLPASSDNNFVQALPSNENINFRQFYGPPQPQSPPRQKPQKFKTTVEVVPVPLTYIAPPPLKLQAIKTVKHIHTFVPLKTKVIIRPAHSHRIKIVRRPVKLVHRAPLTDRIGSAPNARRPSSREIEPTTFRPSVRPATKPPRV</sequence>
<dbReference type="Proteomes" id="UP001549920">
    <property type="component" value="Unassembled WGS sequence"/>
</dbReference>
<protein>
    <submittedName>
        <fullName evidence="2">Uncharacterized protein</fullName>
    </submittedName>
</protein>
<feature type="region of interest" description="Disordered" evidence="1">
    <location>
        <begin position="312"/>
        <end position="345"/>
    </location>
</feature>
<feature type="region of interest" description="Disordered" evidence="1">
    <location>
        <begin position="166"/>
        <end position="245"/>
    </location>
</feature>
<reference evidence="2 3" key="1">
    <citation type="submission" date="2024-06" db="EMBL/GenBank/DDBJ databases">
        <title>A chromosome-level genome assembly of beet webworm, Loxostege sticticalis.</title>
        <authorList>
            <person name="Zhang Y."/>
        </authorList>
    </citation>
    <scope>NUCLEOTIDE SEQUENCE [LARGE SCALE GENOMIC DNA]</scope>
    <source>
        <strain evidence="2">AQ026</strain>
        <tissue evidence="2">Whole body</tissue>
    </source>
</reference>
<evidence type="ECO:0000256" key="1">
    <source>
        <dbReference type="SAM" id="MobiDB-lite"/>
    </source>
</evidence>
<gene>
    <name evidence="2" type="ORF">ABMA27_004440</name>
</gene>
<organism evidence="2 3">
    <name type="scientific">Loxostege sticticalis</name>
    <name type="common">Beet webworm moth</name>
    <dbReference type="NCBI Taxonomy" id="481309"/>
    <lineage>
        <taxon>Eukaryota</taxon>
        <taxon>Metazoa</taxon>
        <taxon>Ecdysozoa</taxon>
        <taxon>Arthropoda</taxon>
        <taxon>Hexapoda</taxon>
        <taxon>Insecta</taxon>
        <taxon>Pterygota</taxon>
        <taxon>Neoptera</taxon>
        <taxon>Endopterygota</taxon>
        <taxon>Lepidoptera</taxon>
        <taxon>Glossata</taxon>
        <taxon>Ditrysia</taxon>
        <taxon>Pyraloidea</taxon>
        <taxon>Crambidae</taxon>
        <taxon>Pyraustinae</taxon>
        <taxon>Loxostege</taxon>
    </lineage>
</organism>
<evidence type="ECO:0000313" key="3">
    <source>
        <dbReference type="Proteomes" id="UP001549920"/>
    </source>
</evidence>
<feature type="compositionally biased region" description="Low complexity" evidence="1">
    <location>
        <begin position="183"/>
        <end position="192"/>
    </location>
</feature>
<accession>A0ABR3HNL0</accession>
<feature type="compositionally biased region" description="Pro residues" evidence="1">
    <location>
        <begin position="230"/>
        <end position="239"/>
    </location>
</feature>
<name>A0ABR3HNL0_LOXSC</name>